<organism evidence="2 3">
    <name type="scientific">Leptotrichia hofstadii</name>
    <dbReference type="NCBI Taxonomy" id="157688"/>
    <lineage>
        <taxon>Bacteria</taxon>
        <taxon>Fusobacteriati</taxon>
        <taxon>Fusobacteriota</taxon>
        <taxon>Fusobacteriia</taxon>
        <taxon>Fusobacteriales</taxon>
        <taxon>Leptotrichiaceae</taxon>
        <taxon>Leptotrichia</taxon>
    </lineage>
</organism>
<feature type="transmembrane region" description="Helical" evidence="1">
    <location>
        <begin position="94"/>
        <end position="115"/>
    </location>
</feature>
<evidence type="ECO:0000313" key="2">
    <source>
        <dbReference type="EMBL" id="BBM38566.1"/>
    </source>
</evidence>
<feature type="transmembrane region" description="Helical" evidence="1">
    <location>
        <begin position="37"/>
        <end position="55"/>
    </location>
</feature>
<sequence length="288" mass="33564">MDFNKLRNDLQSKYFSAWEYFSNGSALLKIFVRNHPVLLFFHLVFLFFLGVVVRFQGSEILAVMEKIVEKYGKTKIDSNQFLRSREFNELVSEVMLFILCYIIVWLVVQFILAIIRKKMGLEVEGRENEFSLVEITVKFLVMTFVNIILAVFLVIAGIIMMIFTNSVLPFIIFWAILQLNLLYFQQAYYLRNINIVEAFKYNLYISRGNRIRILHVLLIVFAVSAGFNYFSSWLFEAAVKDQVVRMTVNAFFGGVVGLFYTIFEAMAGNLIYLNLEYIDFNTDNAVLS</sequence>
<reference evidence="2 3" key="1">
    <citation type="submission" date="2019-07" db="EMBL/GenBank/DDBJ databases">
        <title>Complete Genome Sequence of Leptotrichia hofstadii Strain JCM16775.</title>
        <authorList>
            <person name="Watanabe S."/>
            <person name="Cui L."/>
        </authorList>
    </citation>
    <scope>NUCLEOTIDE SEQUENCE [LARGE SCALE GENOMIC DNA]</scope>
    <source>
        <strain evidence="2 3">JCM16775</strain>
    </source>
</reference>
<dbReference type="OrthoDB" id="82423at2"/>
<dbReference type="AlphaFoldDB" id="A0A510JHB6"/>
<keyword evidence="1" id="KW-0472">Membrane</keyword>
<dbReference type="EMBL" id="AP019823">
    <property type="protein sequence ID" value="BBM38566.1"/>
    <property type="molecule type" value="Genomic_DNA"/>
</dbReference>
<evidence type="ECO:0000256" key="1">
    <source>
        <dbReference type="SAM" id="Phobius"/>
    </source>
</evidence>
<gene>
    <name evidence="2" type="ORF">JCM16775_1275</name>
</gene>
<accession>A0A510JHB6</accession>
<feature type="transmembrane region" description="Helical" evidence="1">
    <location>
        <begin position="250"/>
        <end position="272"/>
    </location>
</feature>
<dbReference type="Proteomes" id="UP000321892">
    <property type="component" value="Chromosome"/>
</dbReference>
<protein>
    <recommendedName>
        <fullName evidence="4">Glycerophosphoryl diester phosphodiesterase membrane domain-containing protein</fullName>
    </recommendedName>
</protein>
<evidence type="ECO:0000313" key="3">
    <source>
        <dbReference type="Proteomes" id="UP000321892"/>
    </source>
</evidence>
<evidence type="ECO:0008006" key="4">
    <source>
        <dbReference type="Google" id="ProtNLM"/>
    </source>
</evidence>
<feature type="transmembrane region" description="Helical" evidence="1">
    <location>
        <begin position="136"/>
        <end position="164"/>
    </location>
</feature>
<name>A0A510JHB6_9FUSO</name>
<keyword evidence="1" id="KW-0812">Transmembrane</keyword>
<feature type="transmembrane region" description="Helical" evidence="1">
    <location>
        <begin position="211"/>
        <end position="230"/>
    </location>
</feature>
<keyword evidence="3" id="KW-1185">Reference proteome</keyword>
<dbReference type="KEGG" id="lhf:JCM16775_1275"/>
<feature type="transmembrane region" description="Helical" evidence="1">
    <location>
        <begin position="170"/>
        <end position="190"/>
    </location>
</feature>
<keyword evidence="1" id="KW-1133">Transmembrane helix</keyword>
<proteinExistence type="predicted"/>
<dbReference type="RefSeq" id="WP_026746333.1">
    <property type="nucleotide sequence ID" value="NZ_AP019823.1"/>
</dbReference>